<feature type="domain" description="Cyclin-dependent kinase inhibitor" evidence="7">
    <location>
        <begin position="44"/>
        <end position="92"/>
    </location>
</feature>
<accession>A0AA39FCD6</accession>
<evidence type="ECO:0000313" key="8">
    <source>
        <dbReference type="EMBL" id="KAK0166967.1"/>
    </source>
</evidence>
<evidence type="ECO:0000259" key="7">
    <source>
        <dbReference type="Pfam" id="PF02234"/>
    </source>
</evidence>
<dbReference type="Gene3D" id="4.10.365.10">
    <property type="entry name" value="p27"/>
    <property type="match status" value="1"/>
</dbReference>
<dbReference type="InterPro" id="IPR044898">
    <property type="entry name" value="CDI_dom_sf"/>
</dbReference>
<comment type="subcellular location">
    <subcellularLocation>
        <location evidence="1">Nucleus</location>
    </subcellularLocation>
</comment>
<keyword evidence="5" id="KW-0131">Cell cycle</keyword>
<reference evidence="8" key="2">
    <citation type="submission" date="2023-03" db="EMBL/GenBank/DDBJ databases">
        <authorList>
            <person name="Inwood S.N."/>
            <person name="Skelly J.G."/>
            <person name="Guhlin J."/>
            <person name="Harrop T.W.R."/>
            <person name="Goldson S.G."/>
            <person name="Dearden P.K."/>
        </authorList>
    </citation>
    <scope>NUCLEOTIDE SEQUENCE</scope>
    <source>
        <strain evidence="8">Lincoln</strain>
        <tissue evidence="8">Whole body</tissue>
    </source>
</reference>
<feature type="compositionally biased region" description="Basic residues" evidence="6">
    <location>
        <begin position="212"/>
        <end position="221"/>
    </location>
</feature>
<name>A0AA39FCD6_MICHY</name>
<keyword evidence="9" id="KW-1185">Reference proteome</keyword>
<keyword evidence="3" id="KW-0649">Protein kinase inhibitor</keyword>
<dbReference type="GO" id="GO:0005634">
    <property type="term" value="C:nucleus"/>
    <property type="evidence" value="ECO:0007669"/>
    <property type="project" value="UniProtKB-SubCell"/>
</dbReference>
<feature type="region of interest" description="Disordered" evidence="6">
    <location>
        <begin position="212"/>
        <end position="239"/>
    </location>
</feature>
<keyword evidence="4" id="KW-0539">Nucleus</keyword>
<proteinExistence type="inferred from homology"/>
<feature type="compositionally biased region" description="Basic and acidic residues" evidence="6">
    <location>
        <begin position="222"/>
        <end position="231"/>
    </location>
</feature>
<protein>
    <recommendedName>
        <fullName evidence="7">Cyclin-dependent kinase inhibitor domain-containing protein</fullName>
    </recommendedName>
</protein>
<dbReference type="GO" id="GO:0051726">
    <property type="term" value="P:regulation of cell cycle"/>
    <property type="evidence" value="ECO:0007669"/>
    <property type="project" value="InterPro"/>
</dbReference>
<dbReference type="PANTHER" id="PTHR10265">
    <property type="entry name" value="CYCLIN-DEPENDENT KINASE INHIBITOR 1"/>
    <property type="match status" value="1"/>
</dbReference>
<feature type="region of interest" description="Disordered" evidence="6">
    <location>
        <begin position="109"/>
        <end position="137"/>
    </location>
</feature>
<dbReference type="Pfam" id="PF02234">
    <property type="entry name" value="CDI"/>
    <property type="match status" value="1"/>
</dbReference>
<dbReference type="InterPro" id="IPR003175">
    <property type="entry name" value="CDI_dom"/>
</dbReference>
<dbReference type="PANTHER" id="PTHR10265:SF45">
    <property type="entry name" value="DACAPO"/>
    <property type="match status" value="1"/>
</dbReference>
<evidence type="ECO:0000256" key="5">
    <source>
        <dbReference type="ARBA" id="ARBA00023306"/>
    </source>
</evidence>
<dbReference type="AlphaFoldDB" id="A0AA39FCD6"/>
<dbReference type="EMBL" id="JAQQBR010001832">
    <property type="protein sequence ID" value="KAK0166967.1"/>
    <property type="molecule type" value="Genomic_DNA"/>
</dbReference>
<comment type="similarity">
    <text evidence="2">Belongs to the CDI family.</text>
</comment>
<evidence type="ECO:0000256" key="4">
    <source>
        <dbReference type="ARBA" id="ARBA00023242"/>
    </source>
</evidence>
<dbReference type="GO" id="GO:0004861">
    <property type="term" value="F:cyclin-dependent protein serine/threonine kinase inhibitor activity"/>
    <property type="evidence" value="ECO:0007669"/>
    <property type="project" value="InterPro"/>
</dbReference>
<reference evidence="8" key="1">
    <citation type="journal article" date="2023" name="bioRxiv">
        <title>Scaffold-level genome assemblies of two parasitoid biocontrol wasps reveal the parthenogenesis mechanism and an associated novel virus.</title>
        <authorList>
            <person name="Inwood S."/>
            <person name="Skelly J."/>
            <person name="Guhlin J."/>
            <person name="Harrop T."/>
            <person name="Goldson S."/>
            <person name="Dearden P."/>
        </authorList>
    </citation>
    <scope>NUCLEOTIDE SEQUENCE</scope>
    <source>
        <strain evidence="8">Lincoln</strain>
        <tissue evidence="8">Whole body</tissue>
    </source>
</reference>
<evidence type="ECO:0000256" key="1">
    <source>
        <dbReference type="ARBA" id="ARBA00004123"/>
    </source>
</evidence>
<organism evidence="8 9">
    <name type="scientific">Microctonus hyperodae</name>
    <name type="common">Parasitoid wasp</name>
    <dbReference type="NCBI Taxonomy" id="165561"/>
    <lineage>
        <taxon>Eukaryota</taxon>
        <taxon>Metazoa</taxon>
        <taxon>Ecdysozoa</taxon>
        <taxon>Arthropoda</taxon>
        <taxon>Hexapoda</taxon>
        <taxon>Insecta</taxon>
        <taxon>Pterygota</taxon>
        <taxon>Neoptera</taxon>
        <taxon>Endopterygota</taxon>
        <taxon>Hymenoptera</taxon>
        <taxon>Apocrita</taxon>
        <taxon>Ichneumonoidea</taxon>
        <taxon>Braconidae</taxon>
        <taxon>Euphorinae</taxon>
        <taxon>Microctonus</taxon>
    </lineage>
</organism>
<evidence type="ECO:0000256" key="6">
    <source>
        <dbReference type="SAM" id="MobiDB-lite"/>
    </source>
</evidence>
<evidence type="ECO:0000256" key="2">
    <source>
        <dbReference type="ARBA" id="ARBA00006726"/>
    </source>
</evidence>
<feature type="compositionally biased region" description="Polar residues" evidence="6">
    <location>
        <begin position="115"/>
        <end position="125"/>
    </location>
</feature>
<dbReference type="Proteomes" id="UP001168972">
    <property type="component" value="Unassembled WGS sequence"/>
</dbReference>
<comment type="caution">
    <text evidence="8">The sequence shown here is derived from an EMBL/GenBank/DDBJ whole genome shotgun (WGS) entry which is preliminary data.</text>
</comment>
<gene>
    <name evidence="8" type="ORF">PV327_004428</name>
</gene>
<evidence type="ECO:0000313" key="9">
    <source>
        <dbReference type="Proteomes" id="UP001168972"/>
    </source>
</evidence>
<evidence type="ECO:0000256" key="3">
    <source>
        <dbReference type="ARBA" id="ARBA00023013"/>
    </source>
</evidence>
<sequence length="239" mass="26738">MSARVMNPALMTEMGRNLVSGNGNSGGGRIAPSRAALARVRRDLFGPVDHAAARALAERELKAQSILDAERWGFDFHLEMPKNNSRYDWEIVGPEEIIPEPYALRGMPYLRKHSPSTPRKNNEQASSSLRRSSSLSPMITTNSSIVTTKVERTPPQETRVPEIDAETTSDVDFIVGTCRKKHCIIEEPTTPNLPITARKQTSITDFMQSRKRTLNNNTKKKSIVEPPEKISRNTSQIRS</sequence>
<feature type="compositionally biased region" description="Low complexity" evidence="6">
    <location>
        <begin position="126"/>
        <end position="136"/>
    </location>
</feature>